<feature type="binding site" evidence="6">
    <location>
        <position position="164"/>
    </location>
    <ligand>
        <name>Zn(2+)</name>
        <dbReference type="ChEBI" id="CHEBI:29105"/>
        <note>catalytic</note>
    </ligand>
</feature>
<feature type="binding site" evidence="6">
    <location>
        <position position="158"/>
    </location>
    <ligand>
        <name>Zn(2+)</name>
        <dbReference type="ChEBI" id="CHEBI:29105"/>
        <note>catalytic</note>
    </ligand>
</feature>
<feature type="disulfide bond" evidence="6">
    <location>
        <begin position="99"/>
        <end position="254"/>
    </location>
</feature>
<sequence>MKTIIFLLGASLVLNFASGVPTVHRPLTPTPPKEGISPFANVTAPTCSTVDDVKHVKNGMIDPRYRWSNFNVHPDINYNAGEQQAINDAMYNLMQIVPCVTFGIWPPNSNPTGDFVHIIKGTGNGCNSYVGRIGGRQDMNLQSPGCMSIGTIMHEMIHALGFQHEQCRPDRDDFINVLWENIQGGMSHNFDKFPDSQVTTYGVPYNVRSIMHYDSYAFSSNGQPTMLAKNGEQIGSTGNLEGTDIAKLKAMYGC</sequence>
<dbReference type="InterPro" id="IPR001506">
    <property type="entry name" value="Peptidase_M12A"/>
</dbReference>
<feature type="active site" evidence="6">
    <location>
        <position position="155"/>
    </location>
</feature>
<evidence type="ECO:0000256" key="7">
    <source>
        <dbReference type="RuleBase" id="RU361183"/>
    </source>
</evidence>
<keyword evidence="3 6" id="KW-0378">Hydrolase</keyword>
<dbReference type="EMBL" id="CAXLJM020000046">
    <property type="protein sequence ID" value="CAL8110837.1"/>
    <property type="molecule type" value="Genomic_DNA"/>
</dbReference>
<keyword evidence="7" id="KW-0732">Signal</keyword>
<dbReference type="SUPFAM" id="SSF55486">
    <property type="entry name" value="Metalloproteases ('zincins'), catalytic domain"/>
    <property type="match status" value="1"/>
</dbReference>
<keyword evidence="5 6" id="KW-0482">Metalloprotease</keyword>
<keyword evidence="4 6" id="KW-0862">Zinc</keyword>
<evidence type="ECO:0000259" key="8">
    <source>
        <dbReference type="PROSITE" id="PS51864"/>
    </source>
</evidence>
<dbReference type="InterPro" id="IPR024079">
    <property type="entry name" value="MetalloPept_cat_dom_sf"/>
</dbReference>
<dbReference type="EC" id="3.4.24.-" evidence="7"/>
<dbReference type="InterPro" id="IPR006026">
    <property type="entry name" value="Peptidase_Metallo"/>
</dbReference>
<keyword evidence="1 6" id="KW-0645">Protease</keyword>
<dbReference type="CDD" id="cd04280">
    <property type="entry name" value="ZnMc_astacin_like"/>
    <property type="match status" value="1"/>
</dbReference>
<dbReference type="PANTHER" id="PTHR10127:SF780">
    <property type="entry name" value="METALLOENDOPEPTIDASE"/>
    <property type="match status" value="1"/>
</dbReference>
<keyword evidence="10" id="KW-1185">Reference proteome</keyword>
<dbReference type="Gene3D" id="3.40.390.10">
    <property type="entry name" value="Collagenase (Catalytic Domain)"/>
    <property type="match status" value="1"/>
</dbReference>
<evidence type="ECO:0000313" key="9">
    <source>
        <dbReference type="EMBL" id="CAL8110837.1"/>
    </source>
</evidence>
<feature type="chain" id="PRO_5044970190" description="Metalloendopeptidase" evidence="7">
    <location>
        <begin position="20"/>
        <end position="254"/>
    </location>
</feature>
<feature type="binding site" evidence="6">
    <location>
        <position position="154"/>
    </location>
    <ligand>
        <name>Zn(2+)</name>
        <dbReference type="ChEBI" id="CHEBI:29105"/>
        <note>catalytic</note>
    </ligand>
</feature>
<evidence type="ECO:0000256" key="1">
    <source>
        <dbReference type="ARBA" id="ARBA00022670"/>
    </source>
</evidence>
<evidence type="ECO:0000256" key="2">
    <source>
        <dbReference type="ARBA" id="ARBA00022723"/>
    </source>
</evidence>
<evidence type="ECO:0000256" key="5">
    <source>
        <dbReference type="ARBA" id="ARBA00023049"/>
    </source>
</evidence>
<dbReference type="Proteomes" id="UP001642540">
    <property type="component" value="Unassembled WGS sequence"/>
</dbReference>
<gene>
    <name evidence="9" type="ORF">ODALV1_LOCUS14473</name>
</gene>
<evidence type="ECO:0000256" key="6">
    <source>
        <dbReference type="PROSITE-ProRule" id="PRU01211"/>
    </source>
</evidence>
<dbReference type="PRINTS" id="PR00480">
    <property type="entry name" value="ASTACIN"/>
</dbReference>
<dbReference type="SMART" id="SM00235">
    <property type="entry name" value="ZnMc"/>
    <property type="match status" value="1"/>
</dbReference>
<name>A0ABP1QVX2_9HEXA</name>
<comment type="cofactor">
    <cofactor evidence="6 7">
        <name>Zn(2+)</name>
        <dbReference type="ChEBI" id="CHEBI:29105"/>
    </cofactor>
    <text evidence="6 7">Binds 1 zinc ion per subunit.</text>
</comment>
<accession>A0ABP1QVX2</accession>
<proteinExistence type="predicted"/>
<dbReference type="InterPro" id="IPR034035">
    <property type="entry name" value="Astacin-like_dom"/>
</dbReference>
<evidence type="ECO:0000256" key="3">
    <source>
        <dbReference type="ARBA" id="ARBA00022801"/>
    </source>
</evidence>
<keyword evidence="6" id="KW-1015">Disulfide bond</keyword>
<feature type="signal peptide" evidence="7">
    <location>
        <begin position="1"/>
        <end position="19"/>
    </location>
</feature>
<evidence type="ECO:0000256" key="4">
    <source>
        <dbReference type="ARBA" id="ARBA00022833"/>
    </source>
</evidence>
<feature type="domain" description="Peptidase M12A" evidence="8">
    <location>
        <begin position="58"/>
        <end position="254"/>
    </location>
</feature>
<dbReference type="PANTHER" id="PTHR10127">
    <property type="entry name" value="DISCOIDIN, CUB, EGF, LAMININ , AND ZINC METALLOPROTEASE DOMAIN CONTAINING"/>
    <property type="match status" value="1"/>
</dbReference>
<evidence type="ECO:0000313" key="10">
    <source>
        <dbReference type="Proteomes" id="UP001642540"/>
    </source>
</evidence>
<dbReference type="Pfam" id="PF01400">
    <property type="entry name" value="Astacin"/>
    <property type="match status" value="1"/>
</dbReference>
<protein>
    <recommendedName>
        <fullName evidence="7">Metalloendopeptidase</fullName>
        <ecNumber evidence="7">3.4.24.-</ecNumber>
    </recommendedName>
</protein>
<keyword evidence="2 6" id="KW-0479">Metal-binding</keyword>
<organism evidence="9 10">
    <name type="scientific">Orchesella dallaii</name>
    <dbReference type="NCBI Taxonomy" id="48710"/>
    <lineage>
        <taxon>Eukaryota</taxon>
        <taxon>Metazoa</taxon>
        <taxon>Ecdysozoa</taxon>
        <taxon>Arthropoda</taxon>
        <taxon>Hexapoda</taxon>
        <taxon>Collembola</taxon>
        <taxon>Entomobryomorpha</taxon>
        <taxon>Entomobryoidea</taxon>
        <taxon>Orchesellidae</taxon>
        <taxon>Orchesellinae</taxon>
        <taxon>Orchesella</taxon>
    </lineage>
</organism>
<comment type="caution">
    <text evidence="9">The sequence shown here is derived from an EMBL/GenBank/DDBJ whole genome shotgun (WGS) entry which is preliminary data.</text>
</comment>
<dbReference type="PROSITE" id="PS51864">
    <property type="entry name" value="ASTACIN"/>
    <property type="match status" value="1"/>
</dbReference>
<comment type="caution">
    <text evidence="6">Lacks conserved residue(s) required for the propagation of feature annotation.</text>
</comment>
<reference evidence="9 10" key="1">
    <citation type="submission" date="2024-08" db="EMBL/GenBank/DDBJ databases">
        <authorList>
            <person name="Cucini C."/>
            <person name="Frati F."/>
        </authorList>
    </citation>
    <scope>NUCLEOTIDE SEQUENCE [LARGE SCALE GENOMIC DNA]</scope>
</reference>